<evidence type="ECO:0000256" key="1">
    <source>
        <dbReference type="SAM" id="Coils"/>
    </source>
</evidence>
<dbReference type="Gene3D" id="3.30.450.40">
    <property type="match status" value="1"/>
</dbReference>
<accession>A0A2T3JC80</accession>
<evidence type="ECO:0000313" key="2">
    <source>
        <dbReference type="EMBL" id="PSU46455.1"/>
    </source>
</evidence>
<dbReference type="Pfam" id="PF04340">
    <property type="entry name" value="DUF484"/>
    <property type="match status" value="1"/>
</dbReference>
<dbReference type="AlphaFoldDB" id="A0A2T3JC80"/>
<evidence type="ECO:0000313" key="3">
    <source>
        <dbReference type="Proteomes" id="UP000240987"/>
    </source>
</evidence>
<reference evidence="2 3" key="1">
    <citation type="submission" date="2018-01" db="EMBL/GenBank/DDBJ databases">
        <title>Whole genome sequencing of Histamine producing bacteria.</title>
        <authorList>
            <person name="Butler K."/>
        </authorList>
    </citation>
    <scope>NUCLEOTIDE SEQUENCE [LARGE SCALE GENOMIC DNA]</scope>
    <source>
        <strain evidence="2 3">JCM 12947</strain>
    </source>
</reference>
<organism evidence="2 3">
    <name type="scientific">Photobacterium frigidiphilum</name>
    <dbReference type="NCBI Taxonomy" id="264736"/>
    <lineage>
        <taxon>Bacteria</taxon>
        <taxon>Pseudomonadati</taxon>
        <taxon>Pseudomonadota</taxon>
        <taxon>Gammaproteobacteria</taxon>
        <taxon>Vibrionales</taxon>
        <taxon>Vibrionaceae</taxon>
        <taxon>Photobacterium</taxon>
    </lineage>
</organism>
<dbReference type="PANTHER" id="PTHR38765:SF1">
    <property type="entry name" value="DUF484 DOMAIN-CONTAINING PROTEIN"/>
    <property type="match status" value="1"/>
</dbReference>
<dbReference type="Proteomes" id="UP000240987">
    <property type="component" value="Unassembled WGS sequence"/>
</dbReference>
<gene>
    <name evidence="2" type="ORF">C9J12_18435</name>
</gene>
<dbReference type="RefSeq" id="WP_107244045.1">
    <property type="nucleotide sequence ID" value="NZ_PYMJ01000021.1"/>
</dbReference>
<keyword evidence="1" id="KW-0175">Coiled coil</keyword>
<proteinExistence type="predicted"/>
<feature type="coiled-coil region" evidence="1">
    <location>
        <begin position="54"/>
        <end position="81"/>
    </location>
</feature>
<sequence length="233" mass="26571">MTDASLQNDAALLTDAPLDDKKVAEYLLSHPDFFGLNPELLTHLRIPHSERGAVSLVEIQLERLRNRVQELEGNIENLVSLAAKNSELFSVFSLAQQKLFQTHNIYQALIILSDLSTQLGLEFSLRLFDSLDEQLFLERRLFDNFRKSRLVARPVYLGRLRKAEAELLFEQPPQLGSFVVLPLGVDRLIGALSFSSPDGGHFQPEMDTMFVEQLASVLTRLIHHWEYSREVID</sequence>
<keyword evidence="3" id="KW-1185">Reference proteome</keyword>
<comment type="caution">
    <text evidence="2">The sequence shown here is derived from an EMBL/GenBank/DDBJ whole genome shotgun (WGS) entry which is preliminary data.</text>
</comment>
<name>A0A2T3JC80_9GAMM</name>
<dbReference type="InterPro" id="IPR029016">
    <property type="entry name" value="GAF-like_dom_sf"/>
</dbReference>
<dbReference type="EMBL" id="PYMJ01000021">
    <property type="protein sequence ID" value="PSU46455.1"/>
    <property type="molecule type" value="Genomic_DNA"/>
</dbReference>
<dbReference type="PANTHER" id="PTHR38765">
    <property type="entry name" value="DUF484 DOMAIN-CONTAINING PROTEIN"/>
    <property type="match status" value="1"/>
</dbReference>
<dbReference type="OrthoDB" id="8525200at2"/>
<protein>
    <submittedName>
        <fullName evidence="2">DUF484 domain-containing protein</fullName>
    </submittedName>
</protein>
<dbReference type="InterPro" id="IPR007435">
    <property type="entry name" value="DUF484"/>
</dbReference>